<evidence type="ECO:0000313" key="4">
    <source>
        <dbReference type="Proteomes" id="UP000289886"/>
    </source>
</evidence>
<dbReference type="GO" id="GO:0031769">
    <property type="term" value="F:glucagon receptor binding"/>
    <property type="evidence" value="ECO:0007669"/>
    <property type="project" value="TreeGrafter"/>
</dbReference>
<keyword evidence="4" id="KW-1185">Reference proteome</keyword>
<dbReference type="GO" id="GO:0050796">
    <property type="term" value="P:regulation of insulin secretion"/>
    <property type="evidence" value="ECO:0007669"/>
    <property type="project" value="InterPro"/>
</dbReference>
<feature type="chain" id="PRO_5019210592" evidence="2">
    <location>
        <begin position="20"/>
        <end position="108"/>
    </location>
</feature>
<sequence>MPGFKASVVLLCLLALVLADKEQSERRLSAASGEGGRLLERRYSESTIASDMSKIVDSMVQKNFINFLLTHREKKSKHSTAPEGSESHDLLNSLIKQEFVEWVLNKAS</sequence>
<dbReference type="EMBL" id="SCEB01214072">
    <property type="protein sequence ID" value="RXM37260.1"/>
    <property type="molecule type" value="Genomic_DNA"/>
</dbReference>
<gene>
    <name evidence="3" type="ORF">EOD39_11033</name>
</gene>
<dbReference type="GO" id="GO:0005179">
    <property type="term" value="F:hormone activity"/>
    <property type="evidence" value="ECO:0007669"/>
    <property type="project" value="UniProtKB-KW"/>
</dbReference>
<name>A0A444UQ21_ACIRT</name>
<proteinExistence type="predicted"/>
<dbReference type="AlphaFoldDB" id="A0A444UQ21"/>
<organism evidence="3 4">
    <name type="scientific">Acipenser ruthenus</name>
    <name type="common">Sterlet sturgeon</name>
    <dbReference type="NCBI Taxonomy" id="7906"/>
    <lineage>
        <taxon>Eukaryota</taxon>
        <taxon>Metazoa</taxon>
        <taxon>Chordata</taxon>
        <taxon>Craniata</taxon>
        <taxon>Vertebrata</taxon>
        <taxon>Euteleostomi</taxon>
        <taxon>Actinopterygii</taxon>
        <taxon>Chondrostei</taxon>
        <taxon>Acipenseriformes</taxon>
        <taxon>Acipenseridae</taxon>
        <taxon>Acipenser</taxon>
    </lineage>
</organism>
<dbReference type="PANTHER" id="PTHR15211:SF0">
    <property type="entry name" value="GASTRIC INHIBITORY POLYPEPTIDE"/>
    <property type="match status" value="1"/>
</dbReference>
<feature type="signal peptide" evidence="2">
    <location>
        <begin position="1"/>
        <end position="19"/>
    </location>
</feature>
<keyword evidence="1" id="KW-0372">Hormone</keyword>
<dbReference type="InterPro" id="IPR039078">
    <property type="entry name" value="GIP"/>
</dbReference>
<accession>A0A444UQ21</accession>
<evidence type="ECO:0000256" key="2">
    <source>
        <dbReference type="SAM" id="SignalP"/>
    </source>
</evidence>
<dbReference type="GO" id="GO:0042304">
    <property type="term" value="P:regulation of fatty acid biosynthetic process"/>
    <property type="evidence" value="ECO:0007669"/>
    <property type="project" value="InterPro"/>
</dbReference>
<reference evidence="3 4" key="1">
    <citation type="submission" date="2019-01" db="EMBL/GenBank/DDBJ databases">
        <title>Draft Genome and Complete Hox-Cluster Characterization of the Sterlet Sturgeon (Acipenser ruthenus).</title>
        <authorList>
            <person name="Wei Q."/>
        </authorList>
    </citation>
    <scope>NUCLEOTIDE SEQUENCE [LARGE SCALE GENOMIC DNA]</scope>
    <source>
        <strain evidence="3">WHYD16114868_AA</strain>
        <tissue evidence="3">Blood</tissue>
    </source>
</reference>
<dbReference type="PANTHER" id="PTHR15211">
    <property type="entry name" value="GLUCOSE-DEPENDENT INSULINOTROPIC POLYPEPTIDE"/>
    <property type="match status" value="1"/>
</dbReference>
<evidence type="ECO:0000313" key="3">
    <source>
        <dbReference type="EMBL" id="RXM37260.1"/>
    </source>
</evidence>
<keyword evidence="2" id="KW-0732">Signal</keyword>
<evidence type="ECO:0000256" key="1">
    <source>
        <dbReference type="ARBA" id="ARBA00022702"/>
    </source>
</evidence>
<dbReference type="Gene3D" id="6.10.250.590">
    <property type="match status" value="1"/>
</dbReference>
<dbReference type="GO" id="GO:0005615">
    <property type="term" value="C:extracellular space"/>
    <property type="evidence" value="ECO:0007669"/>
    <property type="project" value="TreeGrafter"/>
</dbReference>
<dbReference type="Proteomes" id="UP000289886">
    <property type="component" value="Unassembled WGS sequence"/>
</dbReference>
<comment type="caution">
    <text evidence="3">The sequence shown here is derived from an EMBL/GenBank/DDBJ whole genome shotgun (WGS) entry which is preliminary data.</text>
</comment>
<protein>
    <submittedName>
        <fullName evidence="3">Gastric inhibitory polypeptide</fullName>
    </submittedName>
</protein>
<dbReference type="GO" id="GO:0009749">
    <property type="term" value="P:response to glucose"/>
    <property type="evidence" value="ECO:0007669"/>
    <property type="project" value="InterPro"/>
</dbReference>
<dbReference type="GO" id="GO:0042594">
    <property type="term" value="P:response to starvation"/>
    <property type="evidence" value="ECO:0007669"/>
    <property type="project" value="TreeGrafter"/>
</dbReference>